<accession>A0ABS2E216</accession>
<keyword evidence="2" id="KW-1185">Reference proteome</keyword>
<dbReference type="EMBL" id="JACLYZ010000025">
    <property type="protein sequence ID" value="MBM6735695.1"/>
    <property type="molecule type" value="Genomic_DNA"/>
</dbReference>
<comment type="caution">
    <text evidence="1">The sequence shown here is derived from an EMBL/GenBank/DDBJ whole genome shotgun (WGS) entry which is preliminary data.</text>
</comment>
<evidence type="ECO:0000313" key="1">
    <source>
        <dbReference type="EMBL" id="MBM6735695.1"/>
    </source>
</evidence>
<dbReference type="RefSeq" id="WP_205095894.1">
    <property type="nucleotide sequence ID" value="NZ_JACLYZ010000025.1"/>
</dbReference>
<reference evidence="1 2" key="1">
    <citation type="journal article" date="2021" name="Sci. Rep.">
        <title>The distribution of antibiotic resistance genes in chicken gut microbiota commensals.</title>
        <authorList>
            <person name="Juricova H."/>
            <person name="Matiasovicova J."/>
            <person name="Kubasova T."/>
            <person name="Cejkova D."/>
            <person name="Rychlik I."/>
        </authorList>
    </citation>
    <scope>NUCLEOTIDE SEQUENCE [LARGE SCALE GENOMIC DNA]</scope>
    <source>
        <strain evidence="1 2">An772</strain>
    </source>
</reference>
<name>A0ABS2E216_9BACT</name>
<organism evidence="1 2">
    <name type="scientific">Mediterranea massiliensis</name>
    <dbReference type="NCBI Taxonomy" id="1841865"/>
    <lineage>
        <taxon>Bacteria</taxon>
        <taxon>Pseudomonadati</taxon>
        <taxon>Bacteroidota</taxon>
        <taxon>Bacteroidia</taxon>
        <taxon>Bacteroidales</taxon>
        <taxon>Bacteroidaceae</taxon>
        <taxon>Mediterranea</taxon>
    </lineage>
</organism>
<gene>
    <name evidence="1" type="ORF">H7U35_10765</name>
</gene>
<dbReference type="Gene3D" id="1.20.5.320">
    <property type="entry name" value="6-Phosphogluconate Dehydrogenase, domain 3"/>
    <property type="match status" value="1"/>
</dbReference>
<evidence type="ECO:0000313" key="2">
    <source>
        <dbReference type="Proteomes" id="UP000766986"/>
    </source>
</evidence>
<proteinExistence type="predicted"/>
<sequence>MAKWPEGSILFGARGHTAVDFPPEEGVVGKTPVLETGTTTTLPAGSNATSEVVRSGTDISGNPKYRLNFGIPKGADGSSSGGGGTADSVEWVNVLNKPTWVNSSVKPTYTATEVGALPATTTIPSKTSQLTNDSGFVASSGLKTINGQSIVGSGNIEISGTGSGIADAPSDGKTYGRKDGNWSAIEGVGGSVDITDIMARLGELFEVEGTCTDEDYNALKGYAENGIVTYVNVDGVALQVNVSITDGIITLRYNIFDGKQDTIQQFSITSTKVVAHSYNSFLAITNMGVGVLGEYNKPTSYSAITANDEISDAIGKLEAAISNGSSSDFYYVPSAVLTLRSIATSDEILAAFGGSEKRTELANAVKEGKIIVIEGNGVYGSAIVPHSYTLGGVLVYLSFIRNKAETSENVRIALGPSSSITVIYANGFKLSSKINVLKSSSTSGEISSAIGGLEGILALKKAVEDGNTIYADADNSVIGANEISGRMQLSVIVAKYNTSYSIVISGVQSSSFYAALSASYLAIDYNTVSNTFSCQKYVIGNISIAE</sequence>
<dbReference type="Proteomes" id="UP000766986">
    <property type="component" value="Unassembled WGS sequence"/>
</dbReference>
<protein>
    <submittedName>
        <fullName evidence="1">Uncharacterized protein</fullName>
    </submittedName>
</protein>